<evidence type="ECO:0000313" key="4">
    <source>
        <dbReference type="EMBL" id="SDM86307.1"/>
    </source>
</evidence>
<dbReference type="CDD" id="cd11586">
    <property type="entry name" value="VbhA_like"/>
    <property type="match status" value="1"/>
</dbReference>
<name>A0A1G9WPH8_9PSED</name>
<reference evidence="3 6" key="1">
    <citation type="submission" date="2015-01" db="EMBL/GenBank/DDBJ databases">
        <title>Genome Sequence of Pseudomonas antarctica CMS 35.</title>
        <authorList>
            <person name="Voget S."/>
            <person name="Chow J."/>
            <person name="Daniel R."/>
            <person name="Streit W."/>
        </authorList>
    </citation>
    <scope>NUCLEOTIDE SEQUENCE [LARGE SCALE GENOMIC DNA]</scope>
    <source>
        <strain evidence="3 6">CMS 35</strain>
    </source>
</reference>
<evidence type="ECO:0000313" key="6">
    <source>
        <dbReference type="Proteomes" id="UP000748067"/>
    </source>
</evidence>
<keyword evidence="6" id="KW-1185">Reference proteome</keyword>
<evidence type="ECO:0000256" key="1">
    <source>
        <dbReference type="SAM" id="MobiDB-lite"/>
    </source>
</evidence>
<dbReference type="EMBL" id="JXDI01000001">
    <property type="protein sequence ID" value="KAF2409529.1"/>
    <property type="molecule type" value="Genomic_DNA"/>
</dbReference>
<feature type="compositionally biased region" description="Polar residues" evidence="1">
    <location>
        <begin position="1"/>
        <end position="15"/>
    </location>
</feature>
<reference evidence="4 5" key="2">
    <citation type="submission" date="2016-10" db="EMBL/GenBank/DDBJ databases">
        <authorList>
            <person name="de Groot N.N."/>
        </authorList>
    </citation>
    <scope>NUCLEOTIDE SEQUENCE [LARGE SCALE GENOMIC DNA]</scope>
    <source>
        <strain evidence="4 5">BS2772</strain>
    </source>
</reference>
<sequence>MTSNNQEPTQHQGSNEIEAVDTKGPEHQISEAEQSERKKAVEFATASIGLSGFESSEEMKHLGQRYITGEIDLDEFVILSQKMFPESDDSQPSRTQ</sequence>
<protein>
    <recommendedName>
        <fullName evidence="2">Antitoxin VbhA domain-containing protein</fullName>
    </recommendedName>
</protein>
<evidence type="ECO:0000313" key="3">
    <source>
        <dbReference type="EMBL" id="KAF2409529.1"/>
    </source>
</evidence>
<evidence type="ECO:0000313" key="5">
    <source>
        <dbReference type="Proteomes" id="UP000182470"/>
    </source>
</evidence>
<feature type="domain" description="Antitoxin VbhA" evidence="2">
    <location>
        <begin position="37"/>
        <end position="77"/>
    </location>
</feature>
<evidence type="ECO:0000259" key="2">
    <source>
        <dbReference type="Pfam" id="PF18495"/>
    </source>
</evidence>
<feature type="compositionally biased region" description="Basic and acidic residues" evidence="1">
    <location>
        <begin position="20"/>
        <end position="38"/>
    </location>
</feature>
<dbReference type="InterPro" id="IPR041535">
    <property type="entry name" value="VbhA"/>
</dbReference>
<dbReference type="Proteomes" id="UP000182470">
    <property type="component" value="Chromosome I"/>
</dbReference>
<dbReference type="AlphaFoldDB" id="A0A1G9WPH8"/>
<dbReference type="Pfam" id="PF18495">
    <property type="entry name" value="VbhA"/>
    <property type="match status" value="1"/>
</dbReference>
<dbReference type="InterPro" id="IPR033788">
    <property type="entry name" value="VbhA-like"/>
</dbReference>
<dbReference type="InterPro" id="IPR043038">
    <property type="entry name" value="VbhA_sf"/>
</dbReference>
<gene>
    <name evidence="3" type="ORF">PSAN_19340</name>
    <name evidence="4" type="ORF">SAMN04490179_1298</name>
</gene>
<dbReference type="Proteomes" id="UP000748067">
    <property type="component" value="Unassembled WGS sequence"/>
</dbReference>
<accession>A0A1G9WPH8</accession>
<feature type="region of interest" description="Disordered" evidence="1">
    <location>
        <begin position="1"/>
        <end position="38"/>
    </location>
</feature>
<dbReference type="Gene3D" id="1.10.8.1050">
    <property type="entry name" value="Antitoxin VbhA-like"/>
    <property type="match status" value="1"/>
</dbReference>
<dbReference type="EMBL" id="LT629704">
    <property type="protein sequence ID" value="SDM86307.1"/>
    <property type="molecule type" value="Genomic_DNA"/>
</dbReference>
<proteinExistence type="predicted"/>
<organism evidence="4 5">
    <name type="scientific">Pseudomonas antarctica</name>
    <dbReference type="NCBI Taxonomy" id="219572"/>
    <lineage>
        <taxon>Bacteria</taxon>
        <taxon>Pseudomonadati</taxon>
        <taxon>Pseudomonadota</taxon>
        <taxon>Gammaproteobacteria</taxon>
        <taxon>Pseudomonadales</taxon>
        <taxon>Pseudomonadaceae</taxon>
        <taxon>Pseudomonas</taxon>
    </lineage>
</organism>
<dbReference type="RefSeq" id="WP_083356462.1">
    <property type="nucleotide sequence ID" value="NZ_JXDI01000001.1"/>
</dbReference>